<evidence type="ECO:0000313" key="4">
    <source>
        <dbReference type="EMBL" id="MDP5306650.1"/>
    </source>
</evidence>
<dbReference type="EMBL" id="JAVAMQ010000004">
    <property type="protein sequence ID" value="MDP5306650.1"/>
    <property type="molecule type" value="Genomic_DNA"/>
</dbReference>
<dbReference type="RefSeq" id="WP_305962498.1">
    <property type="nucleotide sequence ID" value="NZ_JAVAMQ010000004.1"/>
</dbReference>
<dbReference type="InterPro" id="IPR050955">
    <property type="entry name" value="Plant_Biomass_Hydrol_Est"/>
</dbReference>
<feature type="compositionally biased region" description="Basic residues" evidence="3">
    <location>
        <begin position="45"/>
        <end position="59"/>
    </location>
</feature>
<keyword evidence="1" id="KW-0732">Signal</keyword>
<dbReference type="NCBIfam" id="TIGR01840">
    <property type="entry name" value="esterase_phb"/>
    <property type="match status" value="1"/>
</dbReference>
<dbReference type="Proteomes" id="UP001224997">
    <property type="component" value="Unassembled WGS sequence"/>
</dbReference>
<evidence type="ECO:0000313" key="5">
    <source>
        <dbReference type="Proteomes" id="UP001224997"/>
    </source>
</evidence>
<dbReference type="Gene3D" id="3.40.50.1820">
    <property type="entry name" value="alpha/beta hydrolase"/>
    <property type="match status" value="1"/>
</dbReference>
<dbReference type="Pfam" id="PF10503">
    <property type="entry name" value="Esterase_PHB"/>
    <property type="match status" value="1"/>
</dbReference>
<keyword evidence="2" id="KW-0378">Hydrolase</keyword>
<name>A0ABT9JA99_9RHOB</name>
<gene>
    <name evidence="4" type="ORF">Q5Y72_06060</name>
</gene>
<evidence type="ECO:0000256" key="2">
    <source>
        <dbReference type="ARBA" id="ARBA00022801"/>
    </source>
</evidence>
<dbReference type="InterPro" id="IPR010126">
    <property type="entry name" value="Esterase_phb"/>
</dbReference>
<reference evidence="4 5" key="1">
    <citation type="submission" date="2023-08" db="EMBL/GenBank/DDBJ databases">
        <authorList>
            <person name="Park J.-S."/>
        </authorList>
    </citation>
    <scope>NUCLEOTIDE SEQUENCE [LARGE SCALE GENOMIC DNA]</scope>
    <source>
        <strain evidence="4 5">2205BS29-5</strain>
    </source>
</reference>
<feature type="region of interest" description="Disordered" evidence="3">
    <location>
        <begin position="1"/>
        <end position="20"/>
    </location>
</feature>
<organism evidence="4 5">
    <name type="scientific">Paracoccus spongiarum</name>
    <dbReference type="NCBI Taxonomy" id="3064387"/>
    <lineage>
        <taxon>Bacteria</taxon>
        <taxon>Pseudomonadati</taxon>
        <taxon>Pseudomonadota</taxon>
        <taxon>Alphaproteobacteria</taxon>
        <taxon>Rhodobacterales</taxon>
        <taxon>Paracoccaceae</taxon>
        <taxon>Paracoccus</taxon>
    </lineage>
</organism>
<dbReference type="PANTHER" id="PTHR43037">
    <property type="entry name" value="UNNAMED PRODUCT-RELATED"/>
    <property type="match status" value="1"/>
</dbReference>
<accession>A0ABT9JA99</accession>
<dbReference type="SUPFAM" id="SSF53474">
    <property type="entry name" value="alpha/beta-Hydrolases"/>
    <property type="match status" value="1"/>
</dbReference>
<evidence type="ECO:0000256" key="3">
    <source>
        <dbReference type="SAM" id="MobiDB-lite"/>
    </source>
</evidence>
<dbReference type="InterPro" id="IPR029058">
    <property type="entry name" value="AB_hydrolase_fold"/>
</dbReference>
<feature type="region of interest" description="Disordered" evidence="3">
    <location>
        <begin position="44"/>
        <end position="81"/>
    </location>
</feature>
<dbReference type="PANTHER" id="PTHR43037:SF1">
    <property type="entry name" value="BLL1128 PROTEIN"/>
    <property type="match status" value="1"/>
</dbReference>
<comment type="caution">
    <text evidence="4">The sequence shown here is derived from an EMBL/GenBank/DDBJ whole genome shotgun (WGS) entry which is preliminary data.</text>
</comment>
<sequence length="375" mass="39579">MAGFFSSGRLRKRRRGSGRAAGTMAGLLGAAMGLAVPAAALVSQAKRKAPPKPKPRRKPAATPAARIAGSKPLRRAADAAPMRGSSFRSAVFRCEHGERRYKVFIPGCAAASVTPLPVLVMLHGCGQTPDDFARGTGMNAIAEERGLLVVYPQQPREAHPGRCWNWFRPADQGREAGEPALLAALTRHVLSRHHADPARVYVAGLSAGASAALVLAETHPDLFAAVGAHSGLPVGAARDNASAVIAMQRGNPGQRRSTAVPTIAFHGSADRVVHPRNGRLIAIRAVEPYAALRRTETAGQVAQGRAYVKTVHRIGKGRPCVEHWSVTASGHAWSGGSSRGRFTDPAGPDASREMVRFFLRHRLSARRAGPAAPGG</sequence>
<proteinExistence type="predicted"/>
<keyword evidence="5" id="KW-1185">Reference proteome</keyword>
<evidence type="ECO:0000256" key="1">
    <source>
        <dbReference type="ARBA" id="ARBA00022729"/>
    </source>
</evidence>
<protein>
    <submittedName>
        <fullName evidence="4">PHB depolymerase family esterase</fullName>
    </submittedName>
</protein>